<comment type="caution">
    <text evidence="1">The sequence shown here is derived from an EMBL/GenBank/DDBJ whole genome shotgun (WGS) entry which is preliminary data.</text>
</comment>
<dbReference type="PANTHER" id="PTHR33096:SF1">
    <property type="entry name" value="CXC1-LIKE CYSTEINE CLUSTER ASSOCIATED WITH KDZ TRANSPOSASES DOMAIN-CONTAINING PROTEIN"/>
    <property type="match status" value="1"/>
</dbReference>
<gene>
    <name evidence="1" type="ORF">A0J61_11884</name>
</gene>
<dbReference type="OrthoDB" id="2288827at2759"/>
<dbReference type="InParanoid" id="A0A1C7M9Q2"/>
<feature type="non-terminal residue" evidence="1">
    <location>
        <position position="176"/>
    </location>
</feature>
<proteinExistence type="predicted"/>
<evidence type="ECO:0000313" key="1">
    <source>
        <dbReference type="EMBL" id="OBZ71754.1"/>
    </source>
</evidence>
<dbReference type="Proteomes" id="UP000093000">
    <property type="component" value="Unassembled WGS sequence"/>
</dbReference>
<name>A0A1C7M9Q2_9FUNG</name>
<dbReference type="AlphaFoldDB" id="A0A1C7M9Q2"/>
<sequence length="176" mass="19665">RLVLFAKDKVSKTYDIEALETCLGCEDAERKLVSLNGNFQLKHCEDALPGIAIEEGMLTPSAFQSSLWGPQSEVLAFEDVNTEKEDCILEEIEDSVFKANGNNNRNTSTSRYDENGVFSMSCAIHGVPERLYNIHGGEGHKYALACVHQMLNTQKDGHNKQFGIMYDIVCMVKKNL</sequence>
<dbReference type="EMBL" id="LUGH01002637">
    <property type="protein sequence ID" value="OBZ71754.1"/>
    <property type="molecule type" value="Genomic_DNA"/>
</dbReference>
<organism evidence="1 2">
    <name type="scientific">Choanephora cucurbitarum</name>
    <dbReference type="NCBI Taxonomy" id="101091"/>
    <lineage>
        <taxon>Eukaryota</taxon>
        <taxon>Fungi</taxon>
        <taxon>Fungi incertae sedis</taxon>
        <taxon>Mucoromycota</taxon>
        <taxon>Mucoromycotina</taxon>
        <taxon>Mucoromycetes</taxon>
        <taxon>Mucorales</taxon>
        <taxon>Mucorineae</taxon>
        <taxon>Choanephoraceae</taxon>
        <taxon>Choanephoroideae</taxon>
        <taxon>Choanephora</taxon>
    </lineage>
</organism>
<dbReference type="Pfam" id="PF18758">
    <property type="entry name" value="KDZ"/>
    <property type="match status" value="1"/>
</dbReference>
<reference evidence="1 2" key="1">
    <citation type="submission" date="2016-03" db="EMBL/GenBank/DDBJ databases">
        <title>Choanephora cucurbitarum.</title>
        <authorList>
            <person name="Min B."/>
            <person name="Park H."/>
            <person name="Park J.-H."/>
            <person name="Shin H.-D."/>
            <person name="Choi I.-G."/>
        </authorList>
    </citation>
    <scope>NUCLEOTIDE SEQUENCE [LARGE SCALE GENOMIC DNA]</scope>
    <source>
        <strain evidence="1 2">KUS-F28377</strain>
    </source>
</reference>
<keyword evidence="2" id="KW-1185">Reference proteome</keyword>
<protein>
    <submittedName>
        <fullName evidence="1">Uncharacterized protein</fullName>
    </submittedName>
</protein>
<dbReference type="STRING" id="101091.A0A1C7M9Q2"/>
<feature type="non-terminal residue" evidence="1">
    <location>
        <position position="1"/>
    </location>
</feature>
<dbReference type="InterPro" id="IPR040521">
    <property type="entry name" value="KDZ"/>
</dbReference>
<dbReference type="PANTHER" id="PTHR33096">
    <property type="entry name" value="CXC2 DOMAIN-CONTAINING PROTEIN"/>
    <property type="match status" value="1"/>
</dbReference>
<evidence type="ECO:0000313" key="2">
    <source>
        <dbReference type="Proteomes" id="UP000093000"/>
    </source>
</evidence>
<accession>A0A1C7M9Q2</accession>